<dbReference type="InterPro" id="IPR036397">
    <property type="entry name" value="RNaseH_sf"/>
</dbReference>
<evidence type="ECO:0000256" key="6">
    <source>
        <dbReference type="ARBA" id="ARBA00017721"/>
    </source>
</evidence>
<dbReference type="CDD" id="cd09280">
    <property type="entry name" value="RNase_HI_eukaryote_like"/>
    <property type="match status" value="1"/>
</dbReference>
<dbReference type="InterPro" id="IPR009027">
    <property type="entry name" value="Ribosomal_bL9/RNase_H1_N"/>
</dbReference>
<evidence type="ECO:0000259" key="13">
    <source>
        <dbReference type="PROSITE" id="PS50879"/>
    </source>
</evidence>
<keyword evidence="10" id="KW-0378">Hydrolase</keyword>
<dbReference type="Gene3D" id="3.30.420.10">
    <property type="entry name" value="Ribonuclease H-like superfamily/Ribonuclease H"/>
    <property type="match status" value="1"/>
</dbReference>
<feature type="compositionally biased region" description="Low complexity" evidence="12">
    <location>
        <begin position="143"/>
        <end position="155"/>
    </location>
</feature>
<dbReference type="SUPFAM" id="SSF55658">
    <property type="entry name" value="L9 N-domain-like"/>
    <property type="match status" value="1"/>
</dbReference>
<dbReference type="FunFam" id="3.40.970.10:FF:000002">
    <property type="entry name" value="Ribonuclease H"/>
    <property type="match status" value="1"/>
</dbReference>
<dbReference type="Gene3D" id="3.40.970.10">
    <property type="entry name" value="Ribonuclease H1, N-terminal domain"/>
    <property type="match status" value="1"/>
</dbReference>
<feature type="compositionally biased region" description="Polar residues" evidence="12">
    <location>
        <begin position="159"/>
        <end position="173"/>
    </location>
</feature>
<dbReference type="STRING" id="1296096.A0A1B9I5Q8"/>
<comment type="function">
    <text evidence="3">Endonuclease that specifically degrades the RNA of RNA-DNA hybrids.</text>
</comment>
<dbReference type="GO" id="GO:0046872">
    <property type="term" value="F:metal ion binding"/>
    <property type="evidence" value="ECO:0007669"/>
    <property type="project" value="UniProtKB-KW"/>
</dbReference>
<dbReference type="InterPro" id="IPR002156">
    <property type="entry name" value="RNaseH_domain"/>
</dbReference>
<sequence>MSRLNNFCSNNQKLFNQFNPPNLKFKVFGQSFRLSTNTSTETKSILSYRRIIAFPNKKPVHLSKKLWRTINSLRITFIGRPLIVDQGQKEMPKAAFYAVADGRKPGVYNTWAEAEEQVKGYPGAKFKKFPTKIQAEEYVSAPSGTSLAGSSKSSLPYTKANSSKVNENPSSAFPTHHRAESPTTTSNISTLPTNLQEIASKGYSFTKDHYLIVHTDGSALGNGQKGSRAGAGVFWGDKGEAASKNYSERVPGLPQTNNRGELLAVIRAVEQCPYPFIPLEIRCDSQYTISCMTTWLPKWLQTNFRTSSKTYTKSNGQTIDTSTKSKEVLNVDMIKHLLVLLRNRGSKGKVKFKYVPAHSGIEGNERADQLAKMGSLMPENKNTIKWLNPDEESSQKIKKEITDIEVELNENWLMSSEELENFEKDLLEE</sequence>
<dbReference type="SUPFAM" id="SSF53098">
    <property type="entry name" value="Ribonuclease H-like"/>
    <property type="match status" value="1"/>
</dbReference>
<comment type="cofactor">
    <cofactor evidence="2">
        <name>Mg(2+)</name>
        <dbReference type="ChEBI" id="CHEBI:18420"/>
    </cofactor>
</comment>
<comment type="similarity">
    <text evidence="4">Belongs to the RNase H family.</text>
</comment>
<dbReference type="Pfam" id="PF00075">
    <property type="entry name" value="RNase_H"/>
    <property type="match status" value="1"/>
</dbReference>
<dbReference type="InterPro" id="IPR011320">
    <property type="entry name" value="RNase_H1_N"/>
</dbReference>
<evidence type="ECO:0000256" key="11">
    <source>
        <dbReference type="ARBA" id="ARBA00022842"/>
    </source>
</evidence>
<feature type="domain" description="RNase H type-1" evidence="13">
    <location>
        <begin position="207"/>
        <end position="376"/>
    </location>
</feature>
<dbReference type="PROSITE" id="PS50879">
    <property type="entry name" value="RNASE_H_1"/>
    <property type="match status" value="1"/>
</dbReference>
<evidence type="ECO:0000256" key="5">
    <source>
        <dbReference type="ARBA" id="ARBA00012180"/>
    </source>
</evidence>
<dbReference type="AlphaFoldDB" id="A0A1B9I5Q8"/>
<dbReference type="GO" id="GO:0003676">
    <property type="term" value="F:nucleic acid binding"/>
    <property type="evidence" value="ECO:0007669"/>
    <property type="project" value="InterPro"/>
</dbReference>
<evidence type="ECO:0000256" key="3">
    <source>
        <dbReference type="ARBA" id="ARBA00004065"/>
    </source>
</evidence>
<dbReference type="EMBL" id="KI894009">
    <property type="protein sequence ID" value="OCF50847.1"/>
    <property type="molecule type" value="Genomic_DNA"/>
</dbReference>
<dbReference type="InterPro" id="IPR012337">
    <property type="entry name" value="RNaseH-like_sf"/>
</dbReference>
<reference evidence="14" key="2">
    <citation type="submission" date="2016-07" db="EMBL/GenBank/DDBJ databases">
        <title>Evolution of pathogenesis and genome organization in the Tremellales.</title>
        <authorList>
            <person name="Cuomo C."/>
            <person name="Litvintseva A."/>
            <person name="Heitman J."/>
            <person name="Chen Y."/>
            <person name="Sun S."/>
            <person name="Springer D."/>
            <person name="Dromer F."/>
            <person name="Young S."/>
            <person name="Zeng Q."/>
            <person name="Chapman S."/>
            <person name="Gujja S."/>
            <person name="Saif S."/>
            <person name="Birren B."/>
        </authorList>
    </citation>
    <scope>NUCLEOTIDE SEQUENCE</scope>
    <source>
        <strain evidence="14">CBS 10737</strain>
    </source>
</reference>
<evidence type="ECO:0000256" key="12">
    <source>
        <dbReference type="SAM" id="MobiDB-lite"/>
    </source>
</evidence>
<protein>
    <recommendedName>
        <fullName evidence="6">Ribonuclease H</fullName>
        <ecNumber evidence="5">3.1.26.4</ecNumber>
    </recommendedName>
</protein>
<dbReference type="Pfam" id="PF01693">
    <property type="entry name" value="Cauli_VI"/>
    <property type="match status" value="1"/>
</dbReference>
<feature type="compositionally biased region" description="Polar residues" evidence="12">
    <location>
        <begin position="181"/>
        <end position="192"/>
    </location>
</feature>
<dbReference type="GO" id="GO:0043137">
    <property type="term" value="P:DNA replication, removal of RNA primer"/>
    <property type="evidence" value="ECO:0007669"/>
    <property type="project" value="TreeGrafter"/>
</dbReference>
<evidence type="ECO:0000256" key="4">
    <source>
        <dbReference type="ARBA" id="ARBA00005300"/>
    </source>
</evidence>
<dbReference type="GO" id="GO:0004523">
    <property type="term" value="F:RNA-DNA hybrid ribonuclease activity"/>
    <property type="evidence" value="ECO:0007669"/>
    <property type="project" value="UniProtKB-EC"/>
</dbReference>
<keyword evidence="9" id="KW-0255">Endonuclease</keyword>
<feature type="region of interest" description="Disordered" evidence="12">
    <location>
        <begin position="143"/>
        <end position="192"/>
    </location>
</feature>
<keyword evidence="11" id="KW-0460">Magnesium</keyword>
<dbReference type="InterPro" id="IPR037056">
    <property type="entry name" value="RNase_H1_N_sf"/>
</dbReference>
<evidence type="ECO:0000256" key="7">
    <source>
        <dbReference type="ARBA" id="ARBA00022722"/>
    </source>
</evidence>
<keyword evidence="8" id="KW-0479">Metal-binding</keyword>
<evidence type="ECO:0000256" key="2">
    <source>
        <dbReference type="ARBA" id="ARBA00001946"/>
    </source>
</evidence>
<gene>
    <name evidence="14" type="ORF">I206_02904</name>
</gene>
<comment type="catalytic activity">
    <reaction evidence="1">
        <text>Endonucleolytic cleavage to 5'-phosphomonoester.</text>
        <dbReference type="EC" id="3.1.26.4"/>
    </reaction>
</comment>
<evidence type="ECO:0000256" key="8">
    <source>
        <dbReference type="ARBA" id="ARBA00022723"/>
    </source>
</evidence>
<evidence type="ECO:0000256" key="9">
    <source>
        <dbReference type="ARBA" id="ARBA00022759"/>
    </source>
</evidence>
<dbReference type="InterPro" id="IPR050092">
    <property type="entry name" value="RNase_H"/>
</dbReference>
<organism evidence="14">
    <name type="scientific">Kwoniella pini CBS 10737</name>
    <dbReference type="NCBI Taxonomy" id="1296096"/>
    <lineage>
        <taxon>Eukaryota</taxon>
        <taxon>Fungi</taxon>
        <taxon>Dikarya</taxon>
        <taxon>Basidiomycota</taxon>
        <taxon>Agaricomycotina</taxon>
        <taxon>Tremellomycetes</taxon>
        <taxon>Tremellales</taxon>
        <taxon>Cryptococcaceae</taxon>
        <taxon>Kwoniella</taxon>
    </lineage>
</organism>
<dbReference type="EC" id="3.1.26.4" evidence="5"/>
<dbReference type="PANTHER" id="PTHR10642">
    <property type="entry name" value="RIBONUCLEASE H1"/>
    <property type="match status" value="1"/>
</dbReference>
<evidence type="ECO:0000256" key="10">
    <source>
        <dbReference type="ARBA" id="ARBA00022801"/>
    </source>
</evidence>
<keyword evidence="7" id="KW-0540">Nuclease</keyword>
<evidence type="ECO:0000256" key="1">
    <source>
        <dbReference type="ARBA" id="ARBA00000077"/>
    </source>
</evidence>
<accession>A0A1B9I5Q8</accession>
<evidence type="ECO:0000313" key="14">
    <source>
        <dbReference type="EMBL" id="OCF50847.1"/>
    </source>
</evidence>
<proteinExistence type="inferred from homology"/>
<dbReference type="OrthoDB" id="245563at2759"/>
<reference evidence="14" key="1">
    <citation type="submission" date="2013-07" db="EMBL/GenBank/DDBJ databases">
        <title>The Genome Sequence of Cryptococcus pinus CBS10737.</title>
        <authorList>
            <consortium name="The Broad Institute Genome Sequencing Platform"/>
            <person name="Cuomo C."/>
            <person name="Litvintseva A."/>
            <person name="Chen Y."/>
            <person name="Heitman J."/>
            <person name="Sun S."/>
            <person name="Springer D."/>
            <person name="Dromer F."/>
            <person name="Young S.K."/>
            <person name="Zeng Q."/>
            <person name="Gargeya S."/>
            <person name="Fitzgerald M."/>
            <person name="Abouelleil A."/>
            <person name="Alvarado L."/>
            <person name="Berlin A.M."/>
            <person name="Chapman S.B."/>
            <person name="Dewar J."/>
            <person name="Goldberg J."/>
            <person name="Griggs A."/>
            <person name="Gujja S."/>
            <person name="Hansen M."/>
            <person name="Howarth C."/>
            <person name="Imamovic A."/>
            <person name="Larimer J."/>
            <person name="McCowan C."/>
            <person name="Murphy C."/>
            <person name="Pearson M."/>
            <person name="Priest M."/>
            <person name="Roberts A."/>
            <person name="Saif S."/>
            <person name="Shea T."/>
            <person name="Sykes S."/>
            <person name="Wortman J."/>
            <person name="Nusbaum C."/>
            <person name="Birren B."/>
        </authorList>
    </citation>
    <scope>NUCLEOTIDE SEQUENCE [LARGE SCALE GENOMIC DNA]</scope>
    <source>
        <strain evidence="14">CBS 10737</strain>
    </source>
</reference>
<name>A0A1B9I5Q8_9TREE</name>
<dbReference type="PANTHER" id="PTHR10642:SF26">
    <property type="entry name" value="RIBONUCLEASE H1"/>
    <property type="match status" value="1"/>
</dbReference>